<sequence length="94" mass="11184">MNNGRLILKKQKFSEKMKYNTDWTFVDVLISQTYKIIQISKNKKFKDEDKRKKDLMTILTISIPDDTSATQTSQCKQVYDYIIDLILNLKIKKF</sequence>
<proteinExistence type="predicted"/>
<evidence type="ECO:0000313" key="2">
    <source>
        <dbReference type="Proteomes" id="UP000439903"/>
    </source>
</evidence>
<dbReference type="Proteomes" id="UP000439903">
    <property type="component" value="Unassembled WGS sequence"/>
</dbReference>
<protein>
    <submittedName>
        <fullName evidence="1">Uncharacterized protein</fullName>
    </submittedName>
</protein>
<organism evidence="1 2">
    <name type="scientific">Gigaspora margarita</name>
    <dbReference type="NCBI Taxonomy" id="4874"/>
    <lineage>
        <taxon>Eukaryota</taxon>
        <taxon>Fungi</taxon>
        <taxon>Fungi incertae sedis</taxon>
        <taxon>Mucoromycota</taxon>
        <taxon>Glomeromycotina</taxon>
        <taxon>Glomeromycetes</taxon>
        <taxon>Diversisporales</taxon>
        <taxon>Gigasporaceae</taxon>
        <taxon>Gigaspora</taxon>
    </lineage>
</organism>
<keyword evidence="2" id="KW-1185">Reference proteome</keyword>
<reference evidence="1 2" key="1">
    <citation type="journal article" date="2019" name="Environ. Microbiol.">
        <title>At the nexus of three kingdoms: the genome of the mycorrhizal fungus Gigaspora margarita provides insights into plant, endobacterial and fungal interactions.</title>
        <authorList>
            <person name="Venice F."/>
            <person name="Ghignone S."/>
            <person name="Salvioli di Fossalunga A."/>
            <person name="Amselem J."/>
            <person name="Novero M."/>
            <person name="Xianan X."/>
            <person name="Sedzielewska Toro K."/>
            <person name="Morin E."/>
            <person name="Lipzen A."/>
            <person name="Grigoriev I.V."/>
            <person name="Henrissat B."/>
            <person name="Martin F.M."/>
            <person name="Bonfante P."/>
        </authorList>
    </citation>
    <scope>NUCLEOTIDE SEQUENCE [LARGE SCALE GENOMIC DNA]</scope>
    <source>
        <strain evidence="1 2">BEG34</strain>
    </source>
</reference>
<dbReference type="AlphaFoldDB" id="A0A8H3X519"/>
<evidence type="ECO:0000313" key="1">
    <source>
        <dbReference type="EMBL" id="KAF0409781.1"/>
    </source>
</evidence>
<dbReference type="EMBL" id="WTPW01001872">
    <property type="protein sequence ID" value="KAF0409781.1"/>
    <property type="molecule type" value="Genomic_DNA"/>
</dbReference>
<gene>
    <name evidence="1" type="ORF">F8M41_008333</name>
</gene>
<name>A0A8H3X519_GIGMA</name>
<comment type="caution">
    <text evidence="1">The sequence shown here is derived from an EMBL/GenBank/DDBJ whole genome shotgun (WGS) entry which is preliminary data.</text>
</comment>
<accession>A0A8H3X519</accession>